<accession>A0A0C9TDM0</accession>
<evidence type="ECO:0000313" key="4">
    <source>
        <dbReference type="Proteomes" id="UP000054279"/>
    </source>
</evidence>
<dbReference type="Gene3D" id="3.40.50.150">
    <property type="entry name" value="Vaccinia Virus protein VP39"/>
    <property type="match status" value="1"/>
</dbReference>
<reference evidence="3 4" key="1">
    <citation type="submission" date="2014-06" db="EMBL/GenBank/DDBJ databases">
        <title>Evolutionary Origins and Diversification of the Mycorrhizal Mutualists.</title>
        <authorList>
            <consortium name="DOE Joint Genome Institute"/>
            <consortium name="Mycorrhizal Genomics Consortium"/>
            <person name="Kohler A."/>
            <person name="Kuo A."/>
            <person name="Nagy L.G."/>
            <person name="Floudas D."/>
            <person name="Copeland A."/>
            <person name="Barry K.W."/>
            <person name="Cichocki N."/>
            <person name="Veneault-Fourrey C."/>
            <person name="LaButti K."/>
            <person name="Lindquist E.A."/>
            <person name="Lipzen A."/>
            <person name="Lundell T."/>
            <person name="Morin E."/>
            <person name="Murat C."/>
            <person name="Riley R."/>
            <person name="Ohm R."/>
            <person name="Sun H."/>
            <person name="Tunlid A."/>
            <person name="Henrissat B."/>
            <person name="Grigoriev I.V."/>
            <person name="Hibbett D.S."/>
            <person name="Martin F."/>
        </authorList>
    </citation>
    <scope>NUCLEOTIDE SEQUENCE [LARGE SCALE GENOMIC DNA]</scope>
    <source>
        <strain evidence="3 4">SS14</strain>
    </source>
</reference>
<organism evidence="3 4">
    <name type="scientific">Sphaerobolus stellatus (strain SS14)</name>
    <dbReference type="NCBI Taxonomy" id="990650"/>
    <lineage>
        <taxon>Eukaryota</taxon>
        <taxon>Fungi</taxon>
        <taxon>Dikarya</taxon>
        <taxon>Basidiomycota</taxon>
        <taxon>Agaricomycotina</taxon>
        <taxon>Agaricomycetes</taxon>
        <taxon>Phallomycetidae</taxon>
        <taxon>Geastrales</taxon>
        <taxon>Sphaerobolaceae</taxon>
        <taxon>Sphaerobolus</taxon>
    </lineage>
</organism>
<dbReference type="OrthoDB" id="540004at2759"/>
<dbReference type="SUPFAM" id="SSF53335">
    <property type="entry name" value="S-adenosyl-L-methionine-dependent methyltransferases"/>
    <property type="match status" value="1"/>
</dbReference>
<dbReference type="AlphaFoldDB" id="A0A0C9TDM0"/>
<proteinExistence type="predicted"/>
<feature type="domain" description="Methyltransferase" evidence="2">
    <location>
        <begin position="43"/>
        <end position="137"/>
    </location>
</feature>
<evidence type="ECO:0000313" key="3">
    <source>
        <dbReference type="EMBL" id="KIJ27313.1"/>
    </source>
</evidence>
<gene>
    <name evidence="3" type="ORF">M422DRAFT_37843</name>
</gene>
<sequence length="226" mass="24403">MTSNEEAYDIIGAAFQESSSENTAYCRAVCEEIAGMLSPGTNVLDIGCGTGVPVAETFAKAGHNVTGIDFSQTMVDLAQRQVPEGSFIKADMRMYEPPANLVGQYGAIIASNSLYHVSVDETVTMVQRFTNWIKDGGVVVIGCGIMLLPNGEVPPFDESGWKDSVEATFLGQKVTGTLGSMDAWKKLLEKFGLRLVKIDTKDITFSGGGQQHTVRKSYLITRKSTD</sequence>
<evidence type="ECO:0000259" key="2">
    <source>
        <dbReference type="Pfam" id="PF13649"/>
    </source>
</evidence>
<dbReference type="CDD" id="cd02440">
    <property type="entry name" value="AdoMet_MTases"/>
    <property type="match status" value="1"/>
</dbReference>
<dbReference type="EMBL" id="KN837339">
    <property type="protein sequence ID" value="KIJ27313.1"/>
    <property type="molecule type" value="Genomic_DNA"/>
</dbReference>
<dbReference type="GO" id="GO:0016740">
    <property type="term" value="F:transferase activity"/>
    <property type="evidence" value="ECO:0007669"/>
    <property type="project" value="UniProtKB-KW"/>
</dbReference>
<evidence type="ECO:0000256" key="1">
    <source>
        <dbReference type="ARBA" id="ARBA00022679"/>
    </source>
</evidence>
<name>A0A0C9TDM0_SPHS4</name>
<dbReference type="HOGENOM" id="CLU_060397_0_1_1"/>
<protein>
    <recommendedName>
        <fullName evidence="2">Methyltransferase domain-containing protein</fullName>
    </recommendedName>
</protein>
<keyword evidence="4" id="KW-1185">Reference proteome</keyword>
<keyword evidence="1" id="KW-0808">Transferase</keyword>
<dbReference type="InterPro" id="IPR041698">
    <property type="entry name" value="Methyltransf_25"/>
</dbReference>
<dbReference type="Pfam" id="PF13649">
    <property type="entry name" value="Methyltransf_25"/>
    <property type="match status" value="1"/>
</dbReference>
<dbReference type="PANTHER" id="PTHR43861">
    <property type="entry name" value="TRANS-ACONITATE 2-METHYLTRANSFERASE-RELATED"/>
    <property type="match status" value="1"/>
</dbReference>
<dbReference type="InterPro" id="IPR029063">
    <property type="entry name" value="SAM-dependent_MTases_sf"/>
</dbReference>
<dbReference type="Proteomes" id="UP000054279">
    <property type="component" value="Unassembled WGS sequence"/>
</dbReference>